<dbReference type="InterPro" id="IPR047118">
    <property type="entry name" value="Fbxo7"/>
</dbReference>
<dbReference type="Pfam" id="PF12937">
    <property type="entry name" value="F-box-like"/>
    <property type="match status" value="1"/>
</dbReference>
<dbReference type="PANTHER" id="PTHR15537:SF2">
    <property type="entry name" value="F-BOX ONLY PROTEIN 7"/>
    <property type="match status" value="1"/>
</dbReference>
<name>A0A8B7XJT6_ACAPL</name>
<dbReference type="SMART" id="SM00213">
    <property type="entry name" value="UBQ"/>
    <property type="match status" value="1"/>
</dbReference>
<dbReference type="InterPro" id="IPR036047">
    <property type="entry name" value="F-box-like_dom_sf"/>
</dbReference>
<dbReference type="SUPFAM" id="SSF81383">
    <property type="entry name" value="F-box domain"/>
    <property type="match status" value="1"/>
</dbReference>
<dbReference type="SUPFAM" id="SSF54236">
    <property type="entry name" value="Ubiquitin-like"/>
    <property type="match status" value="1"/>
</dbReference>
<feature type="region of interest" description="Disordered" evidence="1">
    <location>
        <begin position="232"/>
        <end position="256"/>
    </location>
</feature>
<accession>A0A8B7XJT6</accession>
<feature type="region of interest" description="Disordered" evidence="1">
    <location>
        <begin position="517"/>
        <end position="555"/>
    </location>
</feature>
<dbReference type="RefSeq" id="XP_022080220.1">
    <property type="nucleotide sequence ID" value="XM_022224528.1"/>
</dbReference>
<dbReference type="OrthoDB" id="101791at2759"/>
<feature type="compositionally biased region" description="Polar residues" evidence="1">
    <location>
        <begin position="232"/>
        <end position="246"/>
    </location>
</feature>
<dbReference type="GO" id="GO:0019901">
    <property type="term" value="F:protein kinase binding"/>
    <property type="evidence" value="ECO:0007669"/>
    <property type="project" value="InterPro"/>
</dbReference>
<gene>
    <name evidence="5" type="primary">LOC110973607</name>
</gene>
<feature type="region of interest" description="Disordered" evidence="1">
    <location>
        <begin position="84"/>
        <end position="172"/>
    </location>
</feature>
<keyword evidence="4" id="KW-1185">Reference proteome</keyword>
<feature type="compositionally biased region" description="Basic and acidic residues" evidence="1">
    <location>
        <begin position="247"/>
        <end position="256"/>
    </location>
</feature>
<feature type="compositionally biased region" description="Polar residues" evidence="1">
    <location>
        <begin position="139"/>
        <end position="149"/>
    </location>
</feature>
<organism evidence="4 5">
    <name type="scientific">Acanthaster planci</name>
    <name type="common">Crown-of-thorns starfish</name>
    <dbReference type="NCBI Taxonomy" id="133434"/>
    <lineage>
        <taxon>Eukaryota</taxon>
        <taxon>Metazoa</taxon>
        <taxon>Echinodermata</taxon>
        <taxon>Eleutherozoa</taxon>
        <taxon>Asterozoa</taxon>
        <taxon>Asteroidea</taxon>
        <taxon>Valvatacea</taxon>
        <taxon>Valvatida</taxon>
        <taxon>Acanthasteridae</taxon>
        <taxon>Acanthaster</taxon>
    </lineage>
</organism>
<feature type="compositionally biased region" description="Basic and acidic residues" evidence="1">
    <location>
        <begin position="160"/>
        <end position="172"/>
    </location>
</feature>
<dbReference type="InterPro" id="IPR001810">
    <property type="entry name" value="F-box_dom"/>
</dbReference>
<dbReference type="Gene3D" id="3.40.1000.30">
    <property type="match status" value="1"/>
</dbReference>
<evidence type="ECO:0000313" key="4">
    <source>
        <dbReference type="Proteomes" id="UP000694845"/>
    </source>
</evidence>
<dbReference type="InterPro" id="IPR021625">
    <property type="entry name" value="PI31_Prot_N"/>
</dbReference>
<dbReference type="KEGG" id="aplc:110973607"/>
<dbReference type="GO" id="GO:1903599">
    <property type="term" value="P:positive regulation of autophagy of mitochondrion"/>
    <property type="evidence" value="ECO:0007669"/>
    <property type="project" value="TreeGrafter"/>
</dbReference>
<dbReference type="AlphaFoldDB" id="A0A8B7XJT6"/>
<evidence type="ECO:0000256" key="1">
    <source>
        <dbReference type="SAM" id="MobiDB-lite"/>
    </source>
</evidence>
<dbReference type="PROSITE" id="PS50181">
    <property type="entry name" value="FBOX"/>
    <property type="match status" value="1"/>
</dbReference>
<evidence type="ECO:0000259" key="3">
    <source>
        <dbReference type="PROSITE" id="PS50181"/>
    </source>
</evidence>
<dbReference type="Gene3D" id="3.10.20.90">
    <property type="entry name" value="Phosphatidylinositol 3-kinase Catalytic Subunit, Chain A, domain 1"/>
    <property type="match status" value="1"/>
</dbReference>
<dbReference type="CDD" id="cd22087">
    <property type="entry name" value="F-box_FBXO7"/>
    <property type="match status" value="1"/>
</dbReference>
<feature type="domain" description="Ubiquitin-like" evidence="2">
    <location>
        <begin position="1"/>
        <end position="77"/>
    </location>
</feature>
<dbReference type="SMART" id="SM00256">
    <property type="entry name" value="FBOX"/>
    <property type="match status" value="1"/>
</dbReference>
<dbReference type="OMA" id="HIEPICS"/>
<dbReference type="Proteomes" id="UP000694845">
    <property type="component" value="Unplaced"/>
</dbReference>
<feature type="compositionally biased region" description="Low complexity" evidence="1">
    <location>
        <begin position="107"/>
        <end position="117"/>
    </location>
</feature>
<dbReference type="Gene3D" id="1.20.1280.50">
    <property type="match status" value="1"/>
</dbReference>
<dbReference type="InterPro" id="IPR000626">
    <property type="entry name" value="Ubiquitin-like_dom"/>
</dbReference>
<proteinExistence type="predicted"/>
<protein>
    <submittedName>
        <fullName evidence="5">F-box only protein 7-like</fullName>
    </submittedName>
</protein>
<dbReference type="GeneID" id="110973607"/>
<feature type="domain" description="F-box" evidence="3">
    <location>
        <begin position="363"/>
        <end position="409"/>
    </location>
</feature>
<dbReference type="InterPro" id="IPR029071">
    <property type="entry name" value="Ubiquitin-like_domsf"/>
</dbReference>
<dbReference type="Pfam" id="PF11566">
    <property type="entry name" value="PI31_Prot_N"/>
    <property type="match status" value="1"/>
</dbReference>
<sequence length="555" mass="60485">MKLRIRSGGGRTEKVDFDGDPTVAEVKESVAQAFGHHAADFELSLNGREALAPDSSLSHVGIVSGDLLRIIWTNEGAVEIRIPQDQASGSQTCGAVETARGSKPDSVESAMEVSSSSQDRTHPDRARQTVPLVSHDRTSQPSAPTTTTGDAPDLSGCRAAAKDEGEDMRRSVSEPMLCRSATDCVIPQRLRALYTENRPRTMNEALCIVLHVLMLETGFYAKVKVESGDGSLTGSTIDGSPGTSSEKQLKTSSKDDAASSVAKAGMPAGWRVAGVHKLHYCHPSCEGAVCSIACLSVGKKTIVHGLTAGKANFTLQLKPSNYVANVGEQPAYTNLPQLSRLFKDVIAYPLLQTTRSELGLVPLHGLLALFPEIQLLILSFLDVGSLLNVSEVCRQLYNMAADGSLWRQLLLRDFGSKESEGSRNWRELYKQRYKRKKELERYQRNLIDRSTPVTPGMFYPPPSRPPTVPGYPPGYRGGDYDLDPFAGLAPAHHFPIRRDPRGMPFPGQPNIVPFPEEPMSRDPILNPLPRVPGLRDPRRNGQSGRSGGSNRGFYF</sequence>
<evidence type="ECO:0000313" key="5">
    <source>
        <dbReference type="RefSeq" id="XP_022080220.1"/>
    </source>
</evidence>
<reference evidence="5" key="1">
    <citation type="submission" date="2025-08" db="UniProtKB">
        <authorList>
            <consortium name="RefSeq"/>
        </authorList>
    </citation>
    <scope>IDENTIFICATION</scope>
</reference>
<evidence type="ECO:0000259" key="2">
    <source>
        <dbReference type="PROSITE" id="PS50053"/>
    </source>
</evidence>
<dbReference type="PANTHER" id="PTHR15537">
    <property type="entry name" value="F-BOX ONLY PROTEIN 7"/>
    <property type="match status" value="1"/>
</dbReference>
<feature type="compositionally biased region" description="Gly residues" evidence="1">
    <location>
        <begin position="544"/>
        <end position="555"/>
    </location>
</feature>
<dbReference type="PROSITE" id="PS50053">
    <property type="entry name" value="UBIQUITIN_2"/>
    <property type="match status" value="1"/>
</dbReference>